<dbReference type="PROSITE" id="PS50929">
    <property type="entry name" value="ABC_TM1F"/>
    <property type="match status" value="1"/>
</dbReference>
<dbReference type="PANTHER" id="PTHR24221">
    <property type="entry name" value="ATP-BINDING CASSETTE SUB-FAMILY B"/>
    <property type="match status" value="1"/>
</dbReference>
<dbReference type="Pfam" id="PF00664">
    <property type="entry name" value="ABC_membrane"/>
    <property type="match status" value="1"/>
</dbReference>
<keyword evidence="3" id="KW-0547">Nucleotide-binding</keyword>
<dbReference type="Pfam" id="PF00005">
    <property type="entry name" value="ABC_tran"/>
    <property type="match status" value="1"/>
</dbReference>
<proteinExistence type="predicted"/>
<dbReference type="EMBL" id="JACGBB010000006">
    <property type="protein sequence ID" value="MBZ7987243.1"/>
    <property type="molecule type" value="Genomic_DNA"/>
</dbReference>
<sequence length="579" mass="65146">MNENINLWYVLKRFKHYYKDYKLSFFIAIVGMLLAGSATAASAKIIEPILNKIFLEKDTSLLYILPAGVILIYFLKNFGLYLQTTRMSFIGIDMINRLRILIVSKVVHMDMEFFSKHSSGELISRSLNDLGSVKSILTDFLPNMIRELITTIGLLAVVFYQSLTLAFFAFVVLPAAIFPIRYFVKKLRVLGTKNQQSYAILTSNLSEIFSNIELIKSFNSEKYEINKFKNNSDEVSKLSYKATRFDALTSPIMETFGSIGVATVIIVGGNEVINGNMLPGNFFSFLTALFMVYTPVRRISSLYSQLQVNLSASARTFYLLDLQSKIQSGDKTIDEEIKKLSFSNVCMSYKENKLALDDINIDFIKGQTTAIVGKSGSGKSTLVNLILKFYNPSAGDITVNSINYKDLDNSSLMKEIAIVSQNIYLFADSIANNIAYASEFDELRVIDALKMANAYEFVSAMSEGIYTKLSEKGNNLSGGQKQRLALARAFYKNPQIIIFDEATSALDNESQNLISSSLMQIKKDKIIILIAHRLNSIASADKILVLHNSKVVGYGNEEDLKDNRYYLKLKEEFKKESKK</sequence>
<dbReference type="InterPro" id="IPR039421">
    <property type="entry name" value="Type_1_exporter"/>
</dbReference>
<dbReference type="InterPro" id="IPR027417">
    <property type="entry name" value="P-loop_NTPase"/>
</dbReference>
<keyword evidence="2 7" id="KW-0812">Transmembrane</keyword>
<dbReference type="Proteomes" id="UP000786183">
    <property type="component" value="Unassembled WGS sequence"/>
</dbReference>
<dbReference type="RefSeq" id="WP_172231428.1">
    <property type="nucleotide sequence ID" value="NZ_CP035946.1"/>
</dbReference>
<evidence type="ECO:0000259" key="9">
    <source>
        <dbReference type="PROSITE" id="PS50929"/>
    </source>
</evidence>
<organism evidence="10 11">
    <name type="scientific">Campylobacter canadensis</name>
    <dbReference type="NCBI Taxonomy" id="449520"/>
    <lineage>
        <taxon>Bacteria</taxon>
        <taxon>Pseudomonadati</taxon>
        <taxon>Campylobacterota</taxon>
        <taxon>Epsilonproteobacteria</taxon>
        <taxon>Campylobacterales</taxon>
        <taxon>Campylobacteraceae</taxon>
        <taxon>Campylobacter</taxon>
    </lineage>
</organism>
<dbReference type="Gene3D" id="3.40.50.300">
    <property type="entry name" value="P-loop containing nucleotide triphosphate hydrolases"/>
    <property type="match status" value="1"/>
</dbReference>
<evidence type="ECO:0000256" key="7">
    <source>
        <dbReference type="SAM" id="Phobius"/>
    </source>
</evidence>
<evidence type="ECO:0000313" key="10">
    <source>
        <dbReference type="EMBL" id="MBZ7987243.1"/>
    </source>
</evidence>
<evidence type="ECO:0000256" key="2">
    <source>
        <dbReference type="ARBA" id="ARBA00022692"/>
    </source>
</evidence>
<evidence type="ECO:0000259" key="8">
    <source>
        <dbReference type="PROSITE" id="PS50893"/>
    </source>
</evidence>
<evidence type="ECO:0000256" key="6">
    <source>
        <dbReference type="ARBA" id="ARBA00023136"/>
    </source>
</evidence>
<dbReference type="InterPro" id="IPR003593">
    <property type="entry name" value="AAA+_ATPase"/>
</dbReference>
<dbReference type="GO" id="GO:0005524">
    <property type="term" value="F:ATP binding"/>
    <property type="evidence" value="ECO:0007669"/>
    <property type="project" value="UniProtKB-KW"/>
</dbReference>
<dbReference type="PROSITE" id="PS00211">
    <property type="entry name" value="ABC_TRANSPORTER_1"/>
    <property type="match status" value="1"/>
</dbReference>
<comment type="caution">
    <text evidence="10">The sequence shown here is derived from an EMBL/GenBank/DDBJ whole genome shotgun (WGS) entry which is preliminary data.</text>
</comment>
<evidence type="ECO:0000256" key="4">
    <source>
        <dbReference type="ARBA" id="ARBA00022840"/>
    </source>
</evidence>
<gene>
    <name evidence="10" type="ORF">AVCANL283_03830</name>
</gene>
<dbReference type="PANTHER" id="PTHR24221:SF654">
    <property type="entry name" value="ATP-BINDING CASSETTE SUB-FAMILY B MEMBER 6"/>
    <property type="match status" value="1"/>
</dbReference>
<dbReference type="PROSITE" id="PS50893">
    <property type="entry name" value="ABC_TRANSPORTER_2"/>
    <property type="match status" value="1"/>
</dbReference>
<feature type="transmembrane region" description="Helical" evidence="7">
    <location>
        <begin position="61"/>
        <end position="82"/>
    </location>
</feature>
<dbReference type="Gene3D" id="1.20.1560.10">
    <property type="entry name" value="ABC transporter type 1, transmembrane domain"/>
    <property type="match status" value="1"/>
</dbReference>
<protein>
    <submittedName>
        <fullName evidence="10">ABC transporter ATP-binding protein</fullName>
    </submittedName>
</protein>
<dbReference type="InterPro" id="IPR003439">
    <property type="entry name" value="ABC_transporter-like_ATP-bd"/>
</dbReference>
<feature type="domain" description="ABC transmembrane type-1" evidence="9">
    <location>
        <begin position="26"/>
        <end position="307"/>
    </location>
</feature>
<evidence type="ECO:0000256" key="3">
    <source>
        <dbReference type="ARBA" id="ARBA00022741"/>
    </source>
</evidence>
<keyword evidence="11" id="KW-1185">Reference proteome</keyword>
<dbReference type="InterPro" id="IPR036640">
    <property type="entry name" value="ABC1_TM_sf"/>
</dbReference>
<dbReference type="SUPFAM" id="SSF52540">
    <property type="entry name" value="P-loop containing nucleoside triphosphate hydrolases"/>
    <property type="match status" value="1"/>
</dbReference>
<feature type="domain" description="ABC transporter" evidence="8">
    <location>
        <begin position="340"/>
        <end position="573"/>
    </location>
</feature>
<evidence type="ECO:0000313" key="11">
    <source>
        <dbReference type="Proteomes" id="UP000786183"/>
    </source>
</evidence>
<accession>A0ABS7WR52</accession>
<evidence type="ECO:0000256" key="1">
    <source>
        <dbReference type="ARBA" id="ARBA00004651"/>
    </source>
</evidence>
<feature type="transmembrane region" description="Helical" evidence="7">
    <location>
        <begin position="166"/>
        <end position="184"/>
    </location>
</feature>
<keyword evidence="4 10" id="KW-0067">ATP-binding</keyword>
<name>A0ABS7WR52_9BACT</name>
<keyword evidence="6 7" id="KW-0472">Membrane</keyword>
<dbReference type="SUPFAM" id="SSF90123">
    <property type="entry name" value="ABC transporter transmembrane region"/>
    <property type="match status" value="1"/>
</dbReference>
<reference evidence="10 11" key="1">
    <citation type="submission" date="2020-07" db="EMBL/GenBank/DDBJ databases">
        <title>Transfer of Campylobacter canadensis to the novel genus Avispirillum gen. nov., that also includes two novel species recovered from migratory waterfowl: Avispirillum anseris sp. nov. and Avispirillum brantae sp. nov.</title>
        <authorList>
            <person name="Miller W.G."/>
            <person name="Chapman M.H."/>
            <person name="Yee E."/>
            <person name="Inglis G.D."/>
        </authorList>
    </citation>
    <scope>NUCLEOTIDE SEQUENCE [LARGE SCALE GENOMIC DNA]</scope>
    <source>
        <strain evidence="10 11">L283</strain>
    </source>
</reference>
<comment type="subcellular location">
    <subcellularLocation>
        <location evidence="1">Cell membrane</location>
        <topology evidence="1">Multi-pass membrane protein</topology>
    </subcellularLocation>
</comment>
<evidence type="ECO:0000256" key="5">
    <source>
        <dbReference type="ARBA" id="ARBA00022989"/>
    </source>
</evidence>
<feature type="transmembrane region" description="Helical" evidence="7">
    <location>
        <begin position="21"/>
        <end position="41"/>
    </location>
</feature>
<dbReference type="SMART" id="SM00382">
    <property type="entry name" value="AAA"/>
    <property type="match status" value="1"/>
</dbReference>
<keyword evidence="5 7" id="KW-1133">Transmembrane helix</keyword>
<dbReference type="InterPro" id="IPR011527">
    <property type="entry name" value="ABC1_TM_dom"/>
</dbReference>
<dbReference type="CDD" id="cd18552">
    <property type="entry name" value="ABC_6TM_MsbA_like"/>
    <property type="match status" value="1"/>
</dbReference>
<dbReference type="InterPro" id="IPR017871">
    <property type="entry name" value="ABC_transporter-like_CS"/>
</dbReference>